<gene>
    <name evidence="2" type="ORF">R1flu_019298</name>
</gene>
<reference evidence="2 3" key="1">
    <citation type="submission" date="2024-09" db="EMBL/GenBank/DDBJ databases">
        <title>Chromosome-scale assembly of Riccia fluitans.</title>
        <authorList>
            <person name="Paukszto L."/>
            <person name="Sawicki J."/>
            <person name="Karawczyk K."/>
            <person name="Piernik-Szablinska J."/>
            <person name="Szczecinska M."/>
            <person name="Mazdziarz M."/>
        </authorList>
    </citation>
    <scope>NUCLEOTIDE SEQUENCE [LARGE SCALE GENOMIC DNA]</scope>
    <source>
        <strain evidence="2">Rf_01</strain>
        <tissue evidence="2">Aerial parts of the thallus</tissue>
    </source>
</reference>
<keyword evidence="3" id="KW-1185">Reference proteome</keyword>
<dbReference type="EMBL" id="JBHFFA010000001">
    <property type="protein sequence ID" value="KAL2651170.1"/>
    <property type="molecule type" value="Genomic_DNA"/>
</dbReference>
<proteinExistence type="predicted"/>
<comment type="caution">
    <text evidence="2">The sequence shown here is derived from an EMBL/GenBank/DDBJ whole genome shotgun (WGS) entry which is preliminary data.</text>
</comment>
<accession>A0ABD1ZJR5</accession>
<evidence type="ECO:0000256" key="1">
    <source>
        <dbReference type="SAM" id="MobiDB-lite"/>
    </source>
</evidence>
<dbReference type="Proteomes" id="UP001605036">
    <property type="component" value="Unassembled WGS sequence"/>
</dbReference>
<sequence length="95" mass="10147">MADPRAGLSGAPKHAEDAGTPQQSSTTRPASDSMAEPTDPPIANPVGHAKSGSDDDAEIERAQGRGRALRWEDGEVKLLIEAKKVEYEEMDRCTS</sequence>
<feature type="region of interest" description="Disordered" evidence="1">
    <location>
        <begin position="1"/>
        <end position="66"/>
    </location>
</feature>
<feature type="compositionally biased region" description="Polar residues" evidence="1">
    <location>
        <begin position="20"/>
        <end position="30"/>
    </location>
</feature>
<name>A0ABD1ZJR5_9MARC</name>
<evidence type="ECO:0000313" key="2">
    <source>
        <dbReference type="EMBL" id="KAL2651170.1"/>
    </source>
</evidence>
<evidence type="ECO:0000313" key="3">
    <source>
        <dbReference type="Proteomes" id="UP001605036"/>
    </source>
</evidence>
<dbReference type="AlphaFoldDB" id="A0ABD1ZJR5"/>
<protein>
    <submittedName>
        <fullName evidence="2">Uncharacterized protein</fullName>
    </submittedName>
</protein>
<organism evidence="2 3">
    <name type="scientific">Riccia fluitans</name>
    <dbReference type="NCBI Taxonomy" id="41844"/>
    <lineage>
        <taxon>Eukaryota</taxon>
        <taxon>Viridiplantae</taxon>
        <taxon>Streptophyta</taxon>
        <taxon>Embryophyta</taxon>
        <taxon>Marchantiophyta</taxon>
        <taxon>Marchantiopsida</taxon>
        <taxon>Marchantiidae</taxon>
        <taxon>Marchantiales</taxon>
        <taxon>Ricciaceae</taxon>
        <taxon>Riccia</taxon>
    </lineage>
</organism>